<gene>
    <name evidence="2" type="ORF">BRAPAZ1V2_A05P10420.2</name>
</gene>
<keyword evidence="1" id="KW-0812">Transmembrane</keyword>
<keyword evidence="1" id="KW-0472">Membrane</keyword>
<keyword evidence="1" id="KW-1133">Transmembrane helix</keyword>
<protein>
    <submittedName>
        <fullName evidence="2">Uncharacterized protein</fullName>
    </submittedName>
</protein>
<dbReference type="AlphaFoldDB" id="A0A8D9DF83"/>
<organism evidence="2 3">
    <name type="scientific">Brassica campestris</name>
    <name type="common">Field mustard</name>
    <dbReference type="NCBI Taxonomy" id="3711"/>
    <lineage>
        <taxon>Eukaryota</taxon>
        <taxon>Viridiplantae</taxon>
        <taxon>Streptophyta</taxon>
        <taxon>Embryophyta</taxon>
        <taxon>Tracheophyta</taxon>
        <taxon>Spermatophyta</taxon>
        <taxon>Magnoliopsida</taxon>
        <taxon>eudicotyledons</taxon>
        <taxon>Gunneridae</taxon>
        <taxon>Pentapetalae</taxon>
        <taxon>rosids</taxon>
        <taxon>malvids</taxon>
        <taxon>Brassicales</taxon>
        <taxon>Brassicaceae</taxon>
        <taxon>Brassiceae</taxon>
        <taxon>Brassica</taxon>
    </lineage>
</organism>
<sequence>MFYSPWRTDSQNQSFQLYMFQFQNCLLVRFYVGLIGYMMKLYFMGNLRLNLLDAIFMIF</sequence>
<dbReference type="Proteomes" id="UP000694005">
    <property type="component" value="Chromosome A05"/>
</dbReference>
<dbReference type="EMBL" id="LS974621">
    <property type="protein sequence ID" value="CAG7874521.1"/>
    <property type="molecule type" value="Genomic_DNA"/>
</dbReference>
<accession>A0A8D9DF83</accession>
<feature type="transmembrane region" description="Helical" evidence="1">
    <location>
        <begin position="20"/>
        <end position="39"/>
    </location>
</feature>
<evidence type="ECO:0000313" key="3">
    <source>
        <dbReference type="Proteomes" id="UP000694005"/>
    </source>
</evidence>
<dbReference type="Gramene" id="A05p10420.2_BraZ1">
    <property type="protein sequence ID" value="A05p10420.2_BraZ1.CDS.1"/>
    <property type="gene ID" value="A05g10420.2_BraZ1"/>
</dbReference>
<reference evidence="2 3" key="1">
    <citation type="submission" date="2021-07" db="EMBL/GenBank/DDBJ databases">
        <authorList>
            <consortium name="Genoscope - CEA"/>
            <person name="William W."/>
        </authorList>
    </citation>
    <scope>NUCLEOTIDE SEQUENCE [LARGE SCALE GENOMIC DNA]</scope>
</reference>
<proteinExistence type="predicted"/>
<evidence type="ECO:0000313" key="2">
    <source>
        <dbReference type="EMBL" id="CAG7874521.1"/>
    </source>
</evidence>
<name>A0A8D9DF83_BRACM</name>
<evidence type="ECO:0000256" key="1">
    <source>
        <dbReference type="SAM" id="Phobius"/>
    </source>
</evidence>